<protein>
    <submittedName>
        <fullName evidence="9">ABC transporter permease</fullName>
    </submittedName>
</protein>
<dbReference type="InterPro" id="IPR025966">
    <property type="entry name" value="OppC_N"/>
</dbReference>
<dbReference type="Pfam" id="PF12911">
    <property type="entry name" value="OppC_N"/>
    <property type="match status" value="1"/>
</dbReference>
<feature type="transmembrane region" description="Helical" evidence="7">
    <location>
        <begin position="148"/>
        <end position="169"/>
    </location>
</feature>
<feature type="domain" description="ABC transmembrane type-1" evidence="8">
    <location>
        <begin position="109"/>
        <end position="300"/>
    </location>
</feature>
<feature type="transmembrane region" description="Helical" evidence="7">
    <location>
        <begin position="175"/>
        <end position="193"/>
    </location>
</feature>
<feature type="transmembrane region" description="Helical" evidence="7">
    <location>
        <begin position="33"/>
        <end position="54"/>
    </location>
</feature>
<organism evidence="9 10">
    <name type="scientific">Nonomuraea recticatena</name>
    <dbReference type="NCBI Taxonomy" id="46178"/>
    <lineage>
        <taxon>Bacteria</taxon>
        <taxon>Bacillati</taxon>
        <taxon>Actinomycetota</taxon>
        <taxon>Actinomycetes</taxon>
        <taxon>Streptosporangiales</taxon>
        <taxon>Streptosporangiaceae</taxon>
        <taxon>Nonomuraea</taxon>
    </lineage>
</organism>
<sequence length="307" mass="32063">MTLIRAADIPVAEPAVAVSPARQLARRILADRAATAGVTVIALLVLMALGAPLITALTGQSPTEFHPEAIDPALGGLPKGPWGGISAEHPLGVEPATGRDVLARVVWGARLSLLISLLATLLATTIGTVLGLVAGFQGGWADMVIGRLMDLLMSFPSLIFMIALMSVAPDGNRELMLVAVLGLFGWPYIGRIVRGQAMALAGREFVEAARVLGATRRAILFREVLPNLTGPILVVATLSIPGYIATEAGLSFLGVGVRPPTPSWGQMIASAVPWYAADPVYFLVPGLFLLVTVLAFNVVGDALGDLR</sequence>
<dbReference type="RefSeq" id="WP_346152956.1">
    <property type="nucleotide sequence ID" value="NZ_BAAATE010000026.1"/>
</dbReference>
<keyword evidence="5 7" id="KW-1133">Transmembrane helix</keyword>
<evidence type="ECO:0000259" key="8">
    <source>
        <dbReference type="PROSITE" id="PS50928"/>
    </source>
</evidence>
<keyword evidence="4 7" id="KW-0812">Transmembrane</keyword>
<dbReference type="Proteomes" id="UP001501666">
    <property type="component" value="Unassembled WGS sequence"/>
</dbReference>
<feature type="transmembrane region" description="Helical" evidence="7">
    <location>
        <begin position="280"/>
        <end position="299"/>
    </location>
</feature>
<evidence type="ECO:0000256" key="6">
    <source>
        <dbReference type="ARBA" id="ARBA00023136"/>
    </source>
</evidence>
<feature type="transmembrane region" description="Helical" evidence="7">
    <location>
        <begin position="224"/>
        <end position="244"/>
    </location>
</feature>
<dbReference type="CDD" id="cd06261">
    <property type="entry name" value="TM_PBP2"/>
    <property type="match status" value="1"/>
</dbReference>
<keyword evidence="6 7" id="KW-0472">Membrane</keyword>
<name>A0ABP6F900_9ACTN</name>
<evidence type="ECO:0000256" key="1">
    <source>
        <dbReference type="ARBA" id="ARBA00004651"/>
    </source>
</evidence>
<proteinExistence type="inferred from homology"/>
<dbReference type="PANTHER" id="PTHR43386:SF1">
    <property type="entry name" value="D,D-DIPEPTIDE TRANSPORT SYSTEM PERMEASE PROTEIN DDPC-RELATED"/>
    <property type="match status" value="1"/>
</dbReference>
<dbReference type="PROSITE" id="PS50928">
    <property type="entry name" value="ABC_TM1"/>
    <property type="match status" value="1"/>
</dbReference>
<reference evidence="10" key="1">
    <citation type="journal article" date="2019" name="Int. J. Syst. Evol. Microbiol.">
        <title>The Global Catalogue of Microorganisms (GCM) 10K type strain sequencing project: providing services to taxonomists for standard genome sequencing and annotation.</title>
        <authorList>
            <consortium name="The Broad Institute Genomics Platform"/>
            <consortium name="The Broad Institute Genome Sequencing Center for Infectious Disease"/>
            <person name="Wu L."/>
            <person name="Ma J."/>
        </authorList>
    </citation>
    <scope>NUCLEOTIDE SEQUENCE [LARGE SCALE GENOMIC DNA]</scope>
    <source>
        <strain evidence="10">JCM 6835</strain>
    </source>
</reference>
<dbReference type="PANTHER" id="PTHR43386">
    <property type="entry name" value="OLIGOPEPTIDE TRANSPORT SYSTEM PERMEASE PROTEIN APPC"/>
    <property type="match status" value="1"/>
</dbReference>
<dbReference type="SUPFAM" id="SSF161098">
    <property type="entry name" value="MetI-like"/>
    <property type="match status" value="1"/>
</dbReference>
<evidence type="ECO:0000313" key="9">
    <source>
        <dbReference type="EMBL" id="GAA2685819.1"/>
    </source>
</evidence>
<accession>A0ABP6F900</accession>
<feature type="transmembrane region" description="Helical" evidence="7">
    <location>
        <begin position="111"/>
        <end position="136"/>
    </location>
</feature>
<comment type="similarity">
    <text evidence="7">Belongs to the binding-protein-dependent transport system permease family.</text>
</comment>
<comment type="subcellular location">
    <subcellularLocation>
        <location evidence="1 7">Cell membrane</location>
        <topology evidence="1 7">Multi-pass membrane protein</topology>
    </subcellularLocation>
</comment>
<keyword evidence="10" id="KW-1185">Reference proteome</keyword>
<comment type="caution">
    <text evidence="9">The sequence shown here is derived from an EMBL/GenBank/DDBJ whole genome shotgun (WGS) entry which is preliminary data.</text>
</comment>
<evidence type="ECO:0000256" key="3">
    <source>
        <dbReference type="ARBA" id="ARBA00022475"/>
    </source>
</evidence>
<gene>
    <name evidence="9" type="ORF">GCM10010412_073070</name>
</gene>
<dbReference type="InterPro" id="IPR050366">
    <property type="entry name" value="BP-dependent_transpt_permease"/>
</dbReference>
<dbReference type="InterPro" id="IPR035906">
    <property type="entry name" value="MetI-like_sf"/>
</dbReference>
<keyword evidence="2 7" id="KW-0813">Transport</keyword>
<keyword evidence="3" id="KW-1003">Cell membrane</keyword>
<dbReference type="Pfam" id="PF00528">
    <property type="entry name" value="BPD_transp_1"/>
    <property type="match status" value="1"/>
</dbReference>
<evidence type="ECO:0000256" key="4">
    <source>
        <dbReference type="ARBA" id="ARBA00022692"/>
    </source>
</evidence>
<evidence type="ECO:0000256" key="2">
    <source>
        <dbReference type="ARBA" id="ARBA00022448"/>
    </source>
</evidence>
<dbReference type="Gene3D" id="1.10.3720.10">
    <property type="entry name" value="MetI-like"/>
    <property type="match status" value="1"/>
</dbReference>
<dbReference type="InterPro" id="IPR000515">
    <property type="entry name" value="MetI-like"/>
</dbReference>
<evidence type="ECO:0000313" key="10">
    <source>
        <dbReference type="Proteomes" id="UP001501666"/>
    </source>
</evidence>
<evidence type="ECO:0000256" key="7">
    <source>
        <dbReference type="RuleBase" id="RU363032"/>
    </source>
</evidence>
<dbReference type="EMBL" id="BAAATE010000026">
    <property type="protein sequence ID" value="GAA2685819.1"/>
    <property type="molecule type" value="Genomic_DNA"/>
</dbReference>
<evidence type="ECO:0000256" key="5">
    <source>
        <dbReference type="ARBA" id="ARBA00022989"/>
    </source>
</evidence>